<dbReference type="EMBL" id="LAZR01036485">
    <property type="protein sequence ID" value="KKL24714.1"/>
    <property type="molecule type" value="Genomic_DNA"/>
</dbReference>
<organism evidence="1">
    <name type="scientific">marine sediment metagenome</name>
    <dbReference type="NCBI Taxonomy" id="412755"/>
    <lineage>
        <taxon>unclassified sequences</taxon>
        <taxon>metagenomes</taxon>
        <taxon>ecological metagenomes</taxon>
    </lineage>
</organism>
<protein>
    <submittedName>
        <fullName evidence="1">Uncharacterized protein</fullName>
    </submittedName>
</protein>
<name>A0A0F9BS30_9ZZZZ</name>
<accession>A0A0F9BS30</accession>
<reference evidence="1" key="1">
    <citation type="journal article" date="2015" name="Nature">
        <title>Complex archaea that bridge the gap between prokaryotes and eukaryotes.</title>
        <authorList>
            <person name="Spang A."/>
            <person name="Saw J.H."/>
            <person name="Jorgensen S.L."/>
            <person name="Zaremba-Niedzwiedzka K."/>
            <person name="Martijn J."/>
            <person name="Lind A.E."/>
            <person name="van Eijk R."/>
            <person name="Schleper C."/>
            <person name="Guy L."/>
            <person name="Ettema T.J."/>
        </authorList>
    </citation>
    <scope>NUCLEOTIDE SEQUENCE</scope>
</reference>
<dbReference type="AlphaFoldDB" id="A0A0F9BS30"/>
<evidence type="ECO:0000313" key="1">
    <source>
        <dbReference type="EMBL" id="KKL24714.1"/>
    </source>
</evidence>
<comment type="caution">
    <text evidence="1">The sequence shown here is derived from an EMBL/GenBank/DDBJ whole genome shotgun (WGS) entry which is preliminary data.</text>
</comment>
<gene>
    <name evidence="1" type="ORF">LCGC14_2412540</name>
</gene>
<proteinExistence type="predicted"/>
<sequence>MKTVGPANAKSGETEIAMVFSVDPKALHKALMAGGEDGLGEAISSFISKEYEATWNSLFKTIQDL</sequence>